<dbReference type="CDD" id="cd05007">
    <property type="entry name" value="SIS_Etherase"/>
    <property type="match status" value="1"/>
</dbReference>
<dbReference type="InterPro" id="IPR040190">
    <property type="entry name" value="MURQ/GCKR"/>
</dbReference>
<dbReference type="PANTHER" id="PTHR10088">
    <property type="entry name" value="GLUCOKINASE REGULATORY PROTEIN"/>
    <property type="match status" value="1"/>
</dbReference>
<evidence type="ECO:0000313" key="4">
    <source>
        <dbReference type="EMBL" id="MBB6254127.1"/>
    </source>
</evidence>
<dbReference type="GO" id="GO:0046348">
    <property type="term" value="P:amino sugar catabolic process"/>
    <property type="evidence" value="ECO:0007669"/>
    <property type="project" value="InterPro"/>
</dbReference>
<reference evidence="4 5" key="1">
    <citation type="submission" date="2020-08" db="EMBL/GenBank/DDBJ databases">
        <title>Genomic Encyclopedia of Type Strains, Phase IV (KMG-IV): sequencing the most valuable type-strain genomes for metagenomic binning, comparative biology and taxonomic classification.</title>
        <authorList>
            <person name="Goeker M."/>
        </authorList>
    </citation>
    <scope>NUCLEOTIDE SEQUENCE [LARGE SCALE GENOMIC DNA]</scope>
    <source>
        <strain evidence="4 5">DSM 22198</strain>
    </source>
</reference>
<dbReference type="GO" id="GO:0016803">
    <property type="term" value="F:ether hydrolase activity"/>
    <property type="evidence" value="ECO:0007669"/>
    <property type="project" value="TreeGrafter"/>
</dbReference>
<dbReference type="InterPro" id="IPR046348">
    <property type="entry name" value="SIS_dom_sf"/>
</dbReference>
<evidence type="ECO:0000256" key="1">
    <source>
        <dbReference type="ARBA" id="ARBA00023239"/>
    </source>
</evidence>
<dbReference type="Gene3D" id="3.40.50.10490">
    <property type="entry name" value="Glucose-6-phosphate isomerase like protein, domain 1"/>
    <property type="match status" value="1"/>
</dbReference>
<proteinExistence type="predicted"/>
<comment type="caution">
    <text evidence="4">The sequence shown here is derived from an EMBL/GenBank/DDBJ whole genome shotgun (WGS) entry which is preliminary data.</text>
</comment>
<sequence length="307" mass="31458">MSVTTEGVGQRFRGLDTWGTADVLEALWAGQDRAVAACLAVLPALTAAVEDALPRLEAGGRLIYVGAGTSAVLAALDGLELGPTFGWPRDRLKLILAGITDLTVGFDGAIEDDGDEGARQVAATGCDARDVVIAVSAGGRSAFTCQALAEAARRGAQTIAIACTPMAPLFEGARHTVAVLTGDEVVAGSTRLGAGTAQKAVLNLFSTTLMVRLGATYDNLMVNVRIDNVKLRQRGALMLVRITGCDEAGALAALDRAGGDVKVAALLLTGHTPEGAAHALARAGGRLRAALEDPDHAARQGSAARRT</sequence>
<evidence type="ECO:0000256" key="2">
    <source>
        <dbReference type="ARBA" id="ARBA00023277"/>
    </source>
</evidence>
<accession>A0A7X0EEP3</accession>
<keyword evidence="1 4" id="KW-0456">Lyase</keyword>
<keyword evidence="5" id="KW-1185">Reference proteome</keyword>
<dbReference type="AlphaFoldDB" id="A0A7X0EEP3"/>
<dbReference type="SUPFAM" id="SSF53697">
    <property type="entry name" value="SIS domain"/>
    <property type="match status" value="1"/>
</dbReference>
<dbReference type="NCBIfam" id="NF003915">
    <property type="entry name" value="PRK05441.1"/>
    <property type="match status" value="1"/>
</dbReference>
<dbReference type="GO" id="GO:0016835">
    <property type="term" value="F:carbon-oxygen lyase activity"/>
    <property type="evidence" value="ECO:0007669"/>
    <property type="project" value="InterPro"/>
</dbReference>
<keyword evidence="2" id="KW-0119">Carbohydrate metabolism</keyword>
<organism evidence="4 5">
    <name type="scientific">Nitrospirillum iridis</name>
    <dbReference type="NCBI Taxonomy" id="765888"/>
    <lineage>
        <taxon>Bacteria</taxon>
        <taxon>Pseudomonadati</taxon>
        <taxon>Pseudomonadota</taxon>
        <taxon>Alphaproteobacteria</taxon>
        <taxon>Rhodospirillales</taxon>
        <taxon>Azospirillaceae</taxon>
        <taxon>Nitrospirillum</taxon>
    </lineage>
</organism>
<dbReference type="PROSITE" id="PS51464">
    <property type="entry name" value="SIS"/>
    <property type="match status" value="1"/>
</dbReference>
<dbReference type="Gene3D" id="1.10.8.1080">
    <property type="match status" value="1"/>
</dbReference>
<gene>
    <name evidence="4" type="ORF">FHS74_004710</name>
</gene>
<feature type="domain" description="SIS" evidence="3">
    <location>
        <begin position="52"/>
        <end position="215"/>
    </location>
</feature>
<dbReference type="GO" id="GO:0097367">
    <property type="term" value="F:carbohydrate derivative binding"/>
    <property type="evidence" value="ECO:0007669"/>
    <property type="project" value="InterPro"/>
</dbReference>
<evidence type="ECO:0000259" key="3">
    <source>
        <dbReference type="PROSITE" id="PS51464"/>
    </source>
</evidence>
<protein>
    <submittedName>
        <fullName evidence="4">N-acetylmuramic acid 6-phosphate etherase</fullName>
        <ecNumber evidence="4">4.2.1.126</ecNumber>
    </submittedName>
</protein>
<dbReference type="PANTHER" id="PTHR10088:SF4">
    <property type="entry name" value="GLUCOKINASE REGULATORY PROTEIN"/>
    <property type="match status" value="1"/>
</dbReference>
<dbReference type="GO" id="GO:0009254">
    <property type="term" value="P:peptidoglycan turnover"/>
    <property type="evidence" value="ECO:0007669"/>
    <property type="project" value="TreeGrafter"/>
</dbReference>
<dbReference type="RefSeq" id="WP_184806060.1">
    <property type="nucleotide sequence ID" value="NZ_JACIIZ010000015.1"/>
</dbReference>
<dbReference type="Proteomes" id="UP000539175">
    <property type="component" value="Unassembled WGS sequence"/>
</dbReference>
<dbReference type="InterPro" id="IPR005488">
    <property type="entry name" value="Etherase_MurQ"/>
</dbReference>
<evidence type="ECO:0000313" key="5">
    <source>
        <dbReference type="Proteomes" id="UP000539175"/>
    </source>
</evidence>
<dbReference type="EMBL" id="JACIIZ010000015">
    <property type="protein sequence ID" value="MBB6254127.1"/>
    <property type="molecule type" value="Genomic_DNA"/>
</dbReference>
<name>A0A7X0EEP3_9PROT</name>
<dbReference type="EC" id="4.2.1.126" evidence="4"/>
<dbReference type="InterPro" id="IPR001347">
    <property type="entry name" value="SIS_dom"/>
</dbReference>
<dbReference type="Pfam" id="PF01380">
    <property type="entry name" value="SIS"/>
    <property type="match status" value="1"/>
</dbReference>